<evidence type="ECO:0000259" key="10">
    <source>
        <dbReference type="PROSITE" id="PS51918"/>
    </source>
</evidence>
<dbReference type="Proteomes" id="UP000031278">
    <property type="component" value="Unassembled WGS sequence"/>
</dbReference>
<dbReference type="InterPro" id="IPR017900">
    <property type="entry name" value="4Fe4S_Fe_S_CS"/>
</dbReference>
<dbReference type="SFLD" id="SFLDS00029">
    <property type="entry name" value="Radical_SAM"/>
    <property type="match status" value="1"/>
</dbReference>
<dbReference type="Gene3D" id="3.30.70.20">
    <property type="match status" value="1"/>
</dbReference>
<dbReference type="Pfam" id="PF13353">
    <property type="entry name" value="Fer4_12"/>
    <property type="match status" value="1"/>
</dbReference>
<evidence type="ECO:0000256" key="5">
    <source>
        <dbReference type="ARBA" id="ARBA00022723"/>
    </source>
</evidence>
<dbReference type="RefSeq" id="WP_039459930.1">
    <property type="nucleotide sequence ID" value="NZ_JWLZ01000090.1"/>
</dbReference>
<dbReference type="InterPro" id="IPR058240">
    <property type="entry name" value="rSAM_sf"/>
</dbReference>
<gene>
    <name evidence="11" type="ORF">RJ45_06655</name>
</gene>
<evidence type="ECO:0000256" key="2">
    <source>
        <dbReference type="ARBA" id="ARBA00009777"/>
    </source>
</evidence>
<evidence type="ECO:0000256" key="3">
    <source>
        <dbReference type="ARBA" id="ARBA00022485"/>
    </source>
</evidence>
<accession>A0A0B9H093</accession>
<evidence type="ECO:0000256" key="7">
    <source>
        <dbReference type="ARBA" id="ARBA00023004"/>
    </source>
</evidence>
<dbReference type="PROSITE" id="PS00198">
    <property type="entry name" value="4FE4S_FER_1"/>
    <property type="match status" value="1"/>
</dbReference>
<protein>
    <submittedName>
        <fullName evidence="11">Radical SAM protein</fullName>
    </submittedName>
</protein>
<dbReference type="GO" id="GO:0016491">
    <property type="term" value="F:oxidoreductase activity"/>
    <property type="evidence" value="ECO:0007669"/>
    <property type="project" value="UniProtKB-KW"/>
</dbReference>
<feature type="domain" description="4Fe-4S ferredoxin-type" evidence="9">
    <location>
        <begin position="50"/>
        <end position="77"/>
    </location>
</feature>
<feature type="domain" description="4Fe-4S ferredoxin-type" evidence="9">
    <location>
        <begin position="78"/>
        <end position="107"/>
    </location>
</feature>
<keyword evidence="5" id="KW-0479">Metal-binding</keyword>
<feature type="domain" description="Radical SAM core" evidence="10">
    <location>
        <begin position="19"/>
        <end position="299"/>
    </location>
</feature>
<dbReference type="PIRSF" id="PIRSF000371">
    <property type="entry name" value="PFL_act_enz"/>
    <property type="match status" value="1"/>
</dbReference>
<dbReference type="PANTHER" id="PTHR30352:SF4">
    <property type="entry name" value="PYRUVATE FORMATE-LYASE 2-ACTIVATING ENZYME"/>
    <property type="match status" value="1"/>
</dbReference>
<dbReference type="CDD" id="cd01335">
    <property type="entry name" value="Radical_SAM"/>
    <property type="match status" value="1"/>
</dbReference>
<dbReference type="InterPro" id="IPR017896">
    <property type="entry name" value="4Fe4S_Fe-S-bd"/>
</dbReference>
<keyword evidence="6" id="KW-0560">Oxidoreductase</keyword>
<evidence type="ECO:0000256" key="8">
    <source>
        <dbReference type="ARBA" id="ARBA00023014"/>
    </source>
</evidence>
<proteinExistence type="inferred from homology"/>
<dbReference type="PROSITE" id="PS51918">
    <property type="entry name" value="RADICAL_SAM"/>
    <property type="match status" value="1"/>
</dbReference>
<comment type="caution">
    <text evidence="11">The sequence shown here is derived from an EMBL/GenBank/DDBJ whole genome shotgun (WGS) entry which is preliminary data.</text>
</comment>
<evidence type="ECO:0000313" key="11">
    <source>
        <dbReference type="EMBL" id="KHT64391.1"/>
    </source>
</evidence>
<dbReference type="AlphaFoldDB" id="A0A0B9H093"/>
<comment type="similarity">
    <text evidence="2">Belongs to the organic radical-activating enzymes family.</text>
</comment>
<sequence>MFDENTQGTVFNIQKFSLHDGPGIRTIVFLKGCYLSCKWCSNPESQKFTPSVMFEKKQCVGCGNCVRSCPQAAISMEGSNRVDHDKCVGCGTCASVCPTGALSMTGKTMTVKEVLDDVCKDAVHYRRSSGGLTLSGGEPLAQPDFVEALLRSAKARGLHTAMETTGIASPAVLERVIPLLDVVLLDIKTFYSKQHEKYTGLANDVVLKNALTISKLAKNLSIRVPLIPEFNADEQSIKAIATFASYLDNVTRLHILPYHNFGQSKYSLLEQDYYYEGFKTPPQNDIEKFKGIVESLGIECVIGG</sequence>
<dbReference type="SUPFAM" id="SSF102114">
    <property type="entry name" value="Radical SAM enzymes"/>
    <property type="match status" value="1"/>
</dbReference>
<evidence type="ECO:0000259" key="9">
    <source>
        <dbReference type="PROSITE" id="PS51379"/>
    </source>
</evidence>
<dbReference type="InterPro" id="IPR040074">
    <property type="entry name" value="BssD/PflA/YjjW"/>
</dbReference>
<dbReference type="PROSITE" id="PS51379">
    <property type="entry name" value="4FE4S_FER_2"/>
    <property type="match status" value="2"/>
</dbReference>
<dbReference type="PROSITE" id="PS01087">
    <property type="entry name" value="RADICAL_ACTIVATING"/>
    <property type="match status" value="1"/>
</dbReference>
<name>A0A0B9H093_9GAMM</name>
<dbReference type="InterPro" id="IPR001989">
    <property type="entry name" value="Radical_activat_CS"/>
</dbReference>
<dbReference type="GO" id="GO:0051539">
    <property type="term" value="F:4 iron, 4 sulfur cluster binding"/>
    <property type="evidence" value="ECO:0007669"/>
    <property type="project" value="UniProtKB-KW"/>
</dbReference>
<evidence type="ECO:0000256" key="4">
    <source>
        <dbReference type="ARBA" id="ARBA00022691"/>
    </source>
</evidence>
<dbReference type="InterPro" id="IPR012839">
    <property type="entry name" value="Organic_radical_activase"/>
</dbReference>
<dbReference type="NCBIfam" id="TIGR02494">
    <property type="entry name" value="PFLE_PFLC"/>
    <property type="match status" value="1"/>
</dbReference>
<dbReference type="InterPro" id="IPR007197">
    <property type="entry name" value="rSAM"/>
</dbReference>
<dbReference type="EMBL" id="JWLZ01000090">
    <property type="protein sequence ID" value="KHT64391.1"/>
    <property type="molecule type" value="Genomic_DNA"/>
</dbReference>
<dbReference type="PANTHER" id="PTHR30352">
    <property type="entry name" value="PYRUVATE FORMATE-LYASE-ACTIVATING ENZYME"/>
    <property type="match status" value="1"/>
</dbReference>
<dbReference type="GO" id="GO:0046872">
    <property type="term" value="F:metal ion binding"/>
    <property type="evidence" value="ECO:0007669"/>
    <property type="project" value="UniProtKB-KW"/>
</dbReference>
<evidence type="ECO:0000313" key="12">
    <source>
        <dbReference type="Proteomes" id="UP000031278"/>
    </source>
</evidence>
<reference evidence="11 12" key="1">
    <citation type="submission" date="2014-12" db="EMBL/GenBank/DDBJ databases">
        <title>Genome sequencing of Photobacterium gaetbulicola AD005a.</title>
        <authorList>
            <person name="Adrian T.G.S."/>
            <person name="Chan K.G."/>
        </authorList>
    </citation>
    <scope>NUCLEOTIDE SEQUENCE [LARGE SCALE GENOMIC DNA]</scope>
    <source>
        <strain evidence="11 12">AD005a</strain>
    </source>
</reference>
<comment type="cofactor">
    <cofactor evidence="1">
        <name>[4Fe-4S] cluster</name>
        <dbReference type="ChEBI" id="CHEBI:49883"/>
    </cofactor>
</comment>
<dbReference type="Gene3D" id="3.20.20.70">
    <property type="entry name" value="Aldolase class I"/>
    <property type="match status" value="1"/>
</dbReference>
<evidence type="ECO:0000256" key="1">
    <source>
        <dbReference type="ARBA" id="ARBA00001966"/>
    </source>
</evidence>
<dbReference type="SUPFAM" id="SSF54862">
    <property type="entry name" value="4Fe-4S ferredoxins"/>
    <property type="match status" value="1"/>
</dbReference>
<dbReference type="SFLD" id="SFLDG01118">
    <property type="entry name" value="activating_enzymes__group_2"/>
    <property type="match status" value="1"/>
</dbReference>
<keyword evidence="8" id="KW-0411">Iron-sulfur</keyword>
<keyword evidence="3" id="KW-0004">4Fe-4S</keyword>
<keyword evidence="4" id="KW-0949">S-adenosyl-L-methionine</keyword>
<evidence type="ECO:0000256" key="6">
    <source>
        <dbReference type="ARBA" id="ARBA00023002"/>
    </source>
</evidence>
<organism evidence="11 12">
    <name type="scientific">Photobacterium gaetbulicola</name>
    <dbReference type="NCBI Taxonomy" id="1295392"/>
    <lineage>
        <taxon>Bacteria</taxon>
        <taxon>Pseudomonadati</taxon>
        <taxon>Pseudomonadota</taxon>
        <taxon>Gammaproteobacteria</taxon>
        <taxon>Vibrionales</taxon>
        <taxon>Vibrionaceae</taxon>
        <taxon>Photobacterium</taxon>
    </lineage>
</organism>
<keyword evidence="7" id="KW-0408">Iron</keyword>
<dbReference type="InterPro" id="IPR013785">
    <property type="entry name" value="Aldolase_TIM"/>
</dbReference>
<dbReference type="InterPro" id="IPR034457">
    <property type="entry name" value="Organic_radical-activating"/>
</dbReference>
<dbReference type="SFLD" id="SFLDG01066">
    <property type="entry name" value="organic_radical-activating_enz"/>
    <property type="match status" value="1"/>
</dbReference>